<evidence type="ECO:0000313" key="4">
    <source>
        <dbReference type="Proteomes" id="UP000006352"/>
    </source>
</evidence>
<evidence type="ECO:0000313" key="3">
    <source>
        <dbReference type="EMBL" id="CCM01550.1"/>
    </source>
</evidence>
<dbReference type="HOGENOM" id="CLU_026673_29_2_1"/>
<keyword evidence="1" id="KW-0560">Oxidoreductase</keyword>
<organism evidence="3 4">
    <name type="scientific">Fibroporia radiculosa</name>
    <dbReference type="NCBI Taxonomy" id="599839"/>
    <lineage>
        <taxon>Eukaryota</taxon>
        <taxon>Fungi</taxon>
        <taxon>Dikarya</taxon>
        <taxon>Basidiomycota</taxon>
        <taxon>Agaricomycotina</taxon>
        <taxon>Agaricomycetes</taxon>
        <taxon>Polyporales</taxon>
        <taxon>Fibroporiaceae</taxon>
        <taxon>Fibroporia</taxon>
    </lineage>
</organism>
<dbReference type="CDD" id="cd05288">
    <property type="entry name" value="PGDH"/>
    <property type="match status" value="1"/>
</dbReference>
<dbReference type="Pfam" id="PF16884">
    <property type="entry name" value="ADH_N_2"/>
    <property type="match status" value="1"/>
</dbReference>
<keyword evidence="4" id="KW-1185">Reference proteome</keyword>
<accession>J4GNK5</accession>
<dbReference type="InParanoid" id="J4GNK5"/>
<dbReference type="GO" id="GO:0016628">
    <property type="term" value="F:oxidoreductase activity, acting on the CH-CH group of donors, NAD or NADP as acceptor"/>
    <property type="evidence" value="ECO:0007669"/>
    <property type="project" value="InterPro"/>
</dbReference>
<dbReference type="Proteomes" id="UP000006352">
    <property type="component" value="Unassembled WGS sequence"/>
</dbReference>
<dbReference type="SMART" id="SM00829">
    <property type="entry name" value="PKS_ER"/>
    <property type="match status" value="1"/>
</dbReference>
<dbReference type="PANTHER" id="PTHR43205:SF42">
    <property type="entry name" value="ALCOHOL DEHYDROGENASE, ZINC-CONTAINING (AFU_ORTHOLOGUE AFUA_7G04530)"/>
    <property type="match status" value="1"/>
</dbReference>
<dbReference type="FunFam" id="3.40.50.720:FF:000121">
    <property type="entry name" value="Prostaglandin reductase 2"/>
    <property type="match status" value="1"/>
</dbReference>
<dbReference type="OrthoDB" id="809632at2759"/>
<sequence>MPYPEHFSCFILASRPKNEITPETFRLETVPFNPNPGRGEVLVQIQYLSIDPALRLLLNVEGAYREPVEIGGVMTGIGLGVVLQAGAGASLVPGDMVSGSLGWTEYAILAEHSLTKIDIPRGGQVLDFLGPLGHIGLTAVVGLLDYGQLRSGETLLVSGAAGAVGAIVCQLAKARGAKVYAIAGSAEKCAYLENEVGVHKALNYKTPNFKEEFAAIDPFDVFFDNVGGEILNLALTKLNVHARVVICGRIAGYNNSEPTPLTTYGNLLPKRAKILAFSLVDEAARFVKAKEILLNGIQDGTLHQKYHILQGLSTAPKALNMLFSGENNGKLVVKL</sequence>
<dbReference type="InterPro" id="IPR036291">
    <property type="entry name" value="NAD(P)-bd_dom_sf"/>
</dbReference>
<gene>
    <name evidence="3" type="ORF">FIBRA_03608</name>
</gene>
<dbReference type="GeneID" id="24096461"/>
<evidence type="ECO:0000259" key="2">
    <source>
        <dbReference type="SMART" id="SM00829"/>
    </source>
</evidence>
<evidence type="ECO:0000256" key="1">
    <source>
        <dbReference type="ARBA" id="ARBA00023002"/>
    </source>
</evidence>
<protein>
    <recommendedName>
        <fullName evidence="2">Enoyl reductase (ER) domain-containing protein</fullName>
    </recommendedName>
</protein>
<dbReference type="InterPro" id="IPR041694">
    <property type="entry name" value="ADH_N_2"/>
</dbReference>
<dbReference type="InterPro" id="IPR020843">
    <property type="entry name" value="ER"/>
</dbReference>
<dbReference type="Pfam" id="PF00107">
    <property type="entry name" value="ADH_zinc_N"/>
    <property type="match status" value="1"/>
</dbReference>
<reference evidence="3 4" key="1">
    <citation type="journal article" date="2012" name="Appl. Environ. Microbiol.">
        <title>Short-read sequencing for genomic analysis of the brown rot fungus Fibroporia radiculosa.</title>
        <authorList>
            <person name="Tang J.D."/>
            <person name="Perkins A.D."/>
            <person name="Sonstegard T.S."/>
            <person name="Schroeder S.G."/>
            <person name="Burgess S.C."/>
            <person name="Diehl S.V."/>
        </authorList>
    </citation>
    <scope>NUCLEOTIDE SEQUENCE [LARGE SCALE GENOMIC DNA]</scope>
    <source>
        <strain evidence="3 4">TFFH 294</strain>
    </source>
</reference>
<dbReference type="InterPro" id="IPR013149">
    <property type="entry name" value="ADH-like_C"/>
</dbReference>
<dbReference type="AlphaFoldDB" id="J4GNK5"/>
<name>J4GNK5_9APHY</name>
<dbReference type="SUPFAM" id="SSF51735">
    <property type="entry name" value="NAD(P)-binding Rossmann-fold domains"/>
    <property type="match status" value="1"/>
</dbReference>
<dbReference type="SUPFAM" id="SSF50129">
    <property type="entry name" value="GroES-like"/>
    <property type="match status" value="1"/>
</dbReference>
<dbReference type="PANTHER" id="PTHR43205">
    <property type="entry name" value="PROSTAGLANDIN REDUCTASE"/>
    <property type="match status" value="1"/>
</dbReference>
<dbReference type="RefSeq" id="XP_012180833.1">
    <property type="nucleotide sequence ID" value="XM_012325443.1"/>
</dbReference>
<dbReference type="InterPro" id="IPR011032">
    <property type="entry name" value="GroES-like_sf"/>
</dbReference>
<dbReference type="EMBL" id="HE797039">
    <property type="protein sequence ID" value="CCM01550.1"/>
    <property type="molecule type" value="Genomic_DNA"/>
</dbReference>
<dbReference type="Gene3D" id="3.90.180.10">
    <property type="entry name" value="Medium-chain alcohol dehydrogenases, catalytic domain"/>
    <property type="match status" value="1"/>
</dbReference>
<feature type="domain" description="Enoyl reductase (ER)" evidence="2">
    <location>
        <begin position="20"/>
        <end position="333"/>
    </location>
</feature>
<proteinExistence type="predicted"/>
<dbReference type="Gene3D" id="3.40.50.720">
    <property type="entry name" value="NAD(P)-binding Rossmann-like Domain"/>
    <property type="match status" value="1"/>
</dbReference>
<dbReference type="InterPro" id="IPR045010">
    <property type="entry name" value="MDR_fam"/>
</dbReference>